<feature type="active site" description="Proton donor/acceptor" evidence="2">
    <location>
        <position position="80"/>
    </location>
</feature>
<gene>
    <name evidence="4" type="ORF">J4734_16770</name>
</gene>
<name>A0A939NS24_KLEPN</name>
<evidence type="ECO:0000256" key="3">
    <source>
        <dbReference type="PIRSR" id="PIRSR613078-2"/>
    </source>
</evidence>
<dbReference type="PROSITE" id="PS00175">
    <property type="entry name" value="PG_MUTASE"/>
    <property type="match status" value="1"/>
</dbReference>
<dbReference type="GO" id="GO:0005829">
    <property type="term" value="C:cytosol"/>
    <property type="evidence" value="ECO:0007669"/>
    <property type="project" value="TreeGrafter"/>
</dbReference>
<dbReference type="PIRSF" id="PIRSF000709">
    <property type="entry name" value="6PFK_2-Ptase"/>
    <property type="match status" value="1"/>
</dbReference>
<dbReference type="CDD" id="cd07067">
    <property type="entry name" value="HP_PGM_like"/>
    <property type="match status" value="1"/>
</dbReference>
<keyword evidence="1" id="KW-0378">Hydrolase</keyword>
<evidence type="ECO:0000313" key="4">
    <source>
        <dbReference type="EMBL" id="MBO2029385.1"/>
    </source>
</evidence>
<dbReference type="GO" id="GO:0043456">
    <property type="term" value="P:regulation of pentose-phosphate shunt"/>
    <property type="evidence" value="ECO:0007669"/>
    <property type="project" value="TreeGrafter"/>
</dbReference>
<feature type="binding site" evidence="3">
    <location>
        <position position="56"/>
    </location>
    <ligand>
        <name>substrate</name>
    </ligand>
</feature>
<evidence type="ECO:0000313" key="5">
    <source>
        <dbReference type="Proteomes" id="UP000664620"/>
    </source>
</evidence>
<dbReference type="InterPro" id="IPR001345">
    <property type="entry name" value="PG/BPGM_mutase_AS"/>
</dbReference>
<dbReference type="EMBL" id="JAGETO010000062">
    <property type="protein sequence ID" value="MBO2029385.1"/>
    <property type="molecule type" value="Genomic_DNA"/>
</dbReference>
<dbReference type="Pfam" id="PF00300">
    <property type="entry name" value="His_Phos_1"/>
    <property type="match status" value="1"/>
</dbReference>
<accession>A0A939NS24</accession>
<comment type="caution">
    <text evidence="4">The sequence shown here is derived from an EMBL/GenBank/DDBJ whole genome shotgun (WGS) entry which is preliminary data.</text>
</comment>
<dbReference type="SUPFAM" id="SSF53254">
    <property type="entry name" value="Phosphoglycerate mutase-like"/>
    <property type="match status" value="1"/>
</dbReference>
<dbReference type="Proteomes" id="UP000664620">
    <property type="component" value="Unassembled WGS sequence"/>
</dbReference>
<dbReference type="InterPro" id="IPR029033">
    <property type="entry name" value="His_PPase_superfam"/>
</dbReference>
<dbReference type="PANTHER" id="PTHR46517">
    <property type="entry name" value="FRUCTOSE-2,6-BISPHOSPHATASE TIGAR"/>
    <property type="match status" value="1"/>
</dbReference>
<dbReference type="GO" id="GO:0045820">
    <property type="term" value="P:negative regulation of glycolytic process"/>
    <property type="evidence" value="ECO:0007669"/>
    <property type="project" value="TreeGrafter"/>
</dbReference>
<evidence type="ECO:0000256" key="1">
    <source>
        <dbReference type="ARBA" id="ARBA00022801"/>
    </source>
</evidence>
<dbReference type="InterPro" id="IPR051695">
    <property type="entry name" value="Phosphoglycerate_Mutase"/>
</dbReference>
<dbReference type="SMART" id="SM00855">
    <property type="entry name" value="PGAM"/>
    <property type="match status" value="1"/>
</dbReference>
<dbReference type="AlphaFoldDB" id="A0A939NS24"/>
<dbReference type="Gene3D" id="3.40.50.1240">
    <property type="entry name" value="Phosphoglycerate mutase-like"/>
    <property type="match status" value="1"/>
</dbReference>
<dbReference type="GO" id="GO:0004331">
    <property type="term" value="F:fructose-2,6-bisphosphate 2-phosphatase activity"/>
    <property type="evidence" value="ECO:0007669"/>
    <property type="project" value="TreeGrafter"/>
</dbReference>
<reference evidence="4" key="1">
    <citation type="submission" date="2021-03" db="EMBL/GenBank/DDBJ databases">
        <title>Molecular epidemiology and mechanisms of colistin and carbapenem resistance in Enterobacteriaceae from clinical isolates, the environment and porcine samples in Pretoria, South Africa.</title>
        <authorList>
            <person name="Bogoshi D."/>
            <person name="Mbelle N.M."/>
            <person name="Naidoo V."/>
            <person name="Osei Sekyere J."/>
        </authorList>
    </citation>
    <scope>NUCLEOTIDE SEQUENCE</scope>
    <source>
        <strain evidence="4">C034</strain>
    </source>
</reference>
<sequence length="191" mass="21056">MKLWLVRHGETEANVAGLYSGHAPTPLTPRGVAQARALGERRPAPFDKVFCSELARTGTTADLLLGDRAIPRERHPALNEMFSATGRCVIIATSSEKMRKTMPLVCRLAACGPTNGESFQNFARRVSEFIPTLTDCRHLDHLLIVGHQGVLSLLTALLLQMPAAAMWHFPLPMALEPPRNPRRFHHPAGIK</sequence>
<dbReference type="InterPro" id="IPR013078">
    <property type="entry name" value="His_Pase_superF_clade-1"/>
</dbReference>
<evidence type="ECO:0000256" key="2">
    <source>
        <dbReference type="PIRSR" id="PIRSR613078-1"/>
    </source>
</evidence>
<dbReference type="PANTHER" id="PTHR46517:SF1">
    <property type="entry name" value="FRUCTOSE-2,6-BISPHOSPHATASE TIGAR"/>
    <property type="match status" value="1"/>
</dbReference>
<protein>
    <submittedName>
        <fullName evidence="4">Histidine phosphatase family protein</fullName>
    </submittedName>
</protein>
<feature type="binding site" evidence="3">
    <location>
        <begin position="7"/>
        <end position="14"/>
    </location>
    <ligand>
        <name>substrate</name>
    </ligand>
</feature>
<organism evidence="4 5">
    <name type="scientific">Klebsiella pneumoniae</name>
    <dbReference type="NCBI Taxonomy" id="573"/>
    <lineage>
        <taxon>Bacteria</taxon>
        <taxon>Pseudomonadati</taxon>
        <taxon>Pseudomonadota</taxon>
        <taxon>Gammaproteobacteria</taxon>
        <taxon>Enterobacterales</taxon>
        <taxon>Enterobacteriaceae</taxon>
        <taxon>Klebsiella/Raoultella group</taxon>
        <taxon>Klebsiella</taxon>
        <taxon>Klebsiella pneumoniae complex</taxon>
    </lineage>
</organism>
<feature type="active site" description="Tele-phosphohistidine intermediate" evidence="2">
    <location>
        <position position="8"/>
    </location>
</feature>
<proteinExistence type="predicted"/>